<reference evidence="3" key="1">
    <citation type="submission" date="2011-06" db="EMBL/GenBank/DDBJ databases">
        <title>Complete genome sequence of Paenibacillus mucilaginosus KNP414.</title>
        <authorList>
            <person name="Wang J."/>
            <person name="Hu S."/>
            <person name="Hu X."/>
            <person name="Zhang B."/>
            <person name="Dong D."/>
            <person name="Zhang S."/>
            <person name="Zhao K."/>
            <person name="Wu D."/>
        </authorList>
    </citation>
    <scope>NUCLEOTIDE SEQUENCE [LARGE SCALE GENOMIC DNA]</scope>
    <source>
        <strain evidence="3">KNP414</strain>
    </source>
</reference>
<dbReference type="KEGG" id="pms:KNP414_03451"/>
<sequence length="140" mass="16093">MTVYDTNRVYTLYLSHTWNDRGTGGELLRMLQSVDSFRFRPASLDRQTSEAADDRILYEAIRGKIRYADVILILCGVYAEYNRWVNKELILAKNELNKPVIGVQPFPAEKTPFIVKQHADRIVQLHPLDIIKAVMELGQG</sequence>
<dbReference type="Pfam" id="PF08937">
    <property type="entry name" value="ThsB_TIR"/>
    <property type="match status" value="1"/>
</dbReference>
<organism evidence="2 3">
    <name type="scientific">Paenibacillus mucilaginosus (strain KNP414)</name>
    <dbReference type="NCBI Taxonomy" id="1036673"/>
    <lineage>
        <taxon>Bacteria</taxon>
        <taxon>Bacillati</taxon>
        <taxon>Bacillota</taxon>
        <taxon>Bacilli</taxon>
        <taxon>Bacillales</taxon>
        <taxon>Paenibacillaceae</taxon>
        <taxon>Paenibacillus</taxon>
    </lineage>
</organism>
<accession>F8F8U7</accession>
<dbReference type="EMBL" id="CP002869">
    <property type="protein sequence ID" value="AEI42009.1"/>
    <property type="molecule type" value="Genomic_DNA"/>
</dbReference>
<dbReference type="RefSeq" id="WP_013917166.1">
    <property type="nucleotide sequence ID" value="NC_015690.1"/>
</dbReference>
<dbReference type="Gene3D" id="3.40.50.9200">
    <property type="entry name" value="Hypothetical protein MTH538"/>
    <property type="match status" value="1"/>
</dbReference>
<evidence type="ECO:0000259" key="1">
    <source>
        <dbReference type="Pfam" id="PF08937"/>
    </source>
</evidence>
<dbReference type="SUPFAM" id="SSF52206">
    <property type="entry name" value="Hypothetical protein MTH538"/>
    <property type="match status" value="1"/>
</dbReference>
<protein>
    <recommendedName>
        <fullName evidence="1">Thoeris protein ThsB TIR-like domain-containing protein</fullName>
    </recommendedName>
</protein>
<dbReference type="InterPro" id="IPR036490">
    <property type="entry name" value="ThsB_TIR-like_sf"/>
</dbReference>
<dbReference type="PATRIC" id="fig|1036673.3.peg.3173"/>
<gene>
    <name evidence="2" type="ordered locus">KNP414_03451</name>
</gene>
<name>F8F8U7_PAEMK</name>
<dbReference type="HOGENOM" id="CLU_140379_1_0_9"/>
<reference evidence="2 3" key="2">
    <citation type="journal article" date="2013" name="Genome Announc.">
        <title>Genome Sequence of Growth-Improving Paenibacillus mucilaginosus Strain KNP414.</title>
        <authorList>
            <person name="Lu J.J."/>
            <person name="Wang J.F."/>
            <person name="Hu X.F."/>
        </authorList>
    </citation>
    <scope>NUCLEOTIDE SEQUENCE [LARGE SCALE GENOMIC DNA]</scope>
    <source>
        <strain evidence="2 3">KNP414</strain>
    </source>
</reference>
<dbReference type="InterPro" id="IPR015032">
    <property type="entry name" value="ThsB__TIR-like_domain"/>
</dbReference>
<dbReference type="AlphaFoldDB" id="F8F8U7"/>
<dbReference type="Proteomes" id="UP000006620">
    <property type="component" value="Chromosome"/>
</dbReference>
<evidence type="ECO:0000313" key="3">
    <source>
        <dbReference type="Proteomes" id="UP000006620"/>
    </source>
</evidence>
<proteinExistence type="predicted"/>
<evidence type="ECO:0000313" key="2">
    <source>
        <dbReference type="EMBL" id="AEI42009.1"/>
    </source>
</evidence>
<feature type="domain" description="Thoeris protein ThsB TIR-like" evidence="1">
    <location>
        <begin position="13"/>
        <end position="105"/>
    </location>
</feature>